<comment type="caution">
    <text evidence="1">The sequence shown here is derived from an EMBL/GenBank/DDBJ whole genome shotgun (WGS) entry which is preliminary data.</text>
</comment>
<dbReference type="SUPFAM" id="SSF110849">
    <property type="entry name" value="ParB/Sulfiredoxin"/>
    <property type="match status" value="1"/>
</dbReference>
<dbReference type="AlphaFoldDB" id="A0A660L848"/>
<evidence type="ECO:0000313" key="1">
    <source>
        <dbReference type="EMBL" id="RKQ88093.1"/>
    </source>
</evidence>
<protein>
    <submittedName>
        <fullName evidence="1">ParB-like nuclease family protein</fullName>
    </submittedName>
</protein>
<proteinExistence type="predicted"/>
<name>A0A660L848_9ACTN</name>
<evidence type="ECO:0000313" key="2">
    <source>
        <dbReference type="Proteomes" id="UP000278962"/>
    </source>
</evidence>
<dbReference type="RefSeq" id="WP_121257295.1">
    <property type="nucleotide sequence ID" value="NZ_RBIL01000002.1"/>
</dbReference>
<sequence length="135" mass="14803">MFKTGGALIDAETAFTRARRGARLRRLRRARVQLPVYSTPHVVPARGGIREIPLECIHGTLEPSRATQFDAAFAPVRASARRRWERVWIAEERGVMLPPISVVPVAGGYAVRDGHHRVSVARARGAVAIDAAVGY</sequence>
<keyword evidence="2" id="KW-1185">Reference proteome</keyword>
<dbReference type="OrthoDB" id="1100724at2"/>
<dbReference type="Proteomes" id="UP000278962">
    <property type="component" value="Unassembled WGS sequence"/>
</dbReference>
<dbReference type="EMBL" id="RBIL01000002">
    <property type="protein sequence ID" value="RKQ88093.1"/>
    <property type="molecule type" value="Genomic_DNA"/>
</dbReference>
<dbReference type="InterPro" id="IPR036086">
    <property type="entry name" value="ParB/Sulfiredoxin_sf"/>
</dbReference>
<accession>A0A660L848</accession>
<reference evidence="1 2" key="1">
    <citation type="submission" date="2018-10" db="EMBL/GenBank/DDBJ databases">
        <title>Genomic Encyclopedia of Archaeal and Bacterial Type Strains, Phase II (KMG-II): from individual species to whole genera.</title>
        <authorList>
            <person name="Goeker M."/>
        </authorList>
    </citation>
    <scope>NUCLEOTIDE SEQUENCE [LARGE SCALE GENOMIC DNA]</scope>
    <source>
        <strain evidence="1 2">DSM 14954</strain>
    </source>
</reference>
<organism evidence="1 2">
    <name type="scientific">Solirubrobacter pauli</name>
    <dbReference type="NCBI Taxonomy" id="166793"/>
    <lineage>
        <taxon>Bacteria</taxon>
        <taxon>Bacillati</taxon>
        <taxon>Actinomycetota</taxon>
        <taxon>Thermoleophilia</taxon>
        <taxon>Solirubrobacterales</taxon>
        <taxon>Solirubrobacteraceae</taxon>
        <taxon>Solirubrobacter</taxon>
    </lineage>
</organism>
<gene>
    <name evidence="1" type="ORF">C8N24_6132</name>
</gene>